<evidence type="ECO:0000313" key="6">
    <source>
        <dbReference type="Proteomes" id="UP001165740"/>
    </source>
</evidence>
<evidence type="ECO:0000313" key="7">
    <source>
        <dbReference type="RefSeq" id="XP_055880274.1"/>
    </source>
</evidence>
<keyword evidence="1 3" id="KW-0430">Lectin</keyword>
<dbReference type="Pfam" id="PF00337">
    <property type="entry name" value="Gal-bind_lectin"/>
    <property type="match status" value="2"/>
</dbReference>
<keyword evidence="2" id="KW-0677">Repeat</keyword>
<dbReference type="SUPFAM" id="SSF49899">
    <property type="entry name" value="Concanavalin A-like lectins/glucanases"/>
    <property type="match status" value="2"/>
</dbReference>
<dbReference type="Proteomes" id="UP001165740">
    <property type="component" value="Chromosome 3"/>
</dbReference>
<dbReference type="InterPro" id="IPR001079">
    <property type="entry name" value="Galectin_CRD"/>
</dbReference>
<dbReference type="FunFam" id="2.60.120.200:FF:000124">
    <property type="entry name" value="Galectin-4"/>
    <property type="match status" value="2"/>
</dbReference>
<dbReference type="OMA" id="MTHWIST"/>
<evidence type="ECO:0000256" key="2">
    <source>
        <dbReference type="ARBA" id="ARBA00022737"/>
    </source>
</evidence>
<sequence>MAYLEQRGPGFYESSHVSVPYSVQLPGLQPGSEIVVEGKTNDHCKGFSVNFCAGPNMDSDVVFHYNPRLEQGRVVSNDKQRGNWGPEEIDAHVPFQRDQNFEIRFKISQHGYEVIVHNSPVHNFKHRLAIERVSHLFITGDISVKKVQLTTGQSFGYSQYNPYQPQPGVYGGQPQGAPYGSQPQAAAYGSQPQPYGYSQPPQGGYGGQPQPQPYGYGAPPQSGGYGYNPAGQSGGPIVNPPVPFTGAIPGGMYPGKMIFVSGVVNPNAQRFSINLVTGNTENHDFGLHMDVRIAFGSERNVIVRTNKKGGAWGPEERQAPFFPFAPNGNFDVTILAEQNSIKVAANNQHLFEFHLRSPLQEINHVLVMGDVRLTQVRFQ</sequence>
<keyword evidence="6" id="KW-1185">Reference proteome</keyword>
<dbReference type="SMART" id="SM00276">
    <property type="entry name" value="GLECT"/>
    <property type="match status" value="2"/>
</dbReference>
<dbReference type="PANTHER" id="PTHR11346:SF176">
    <property type="entry name" value="32 KDA BETA-GALACTOSIDE-BINDING LECTIN LEC-3"/>
    <property type="match status" value="1"/>
</dbReference>
<dbReference type="RefSeq" id="XP_055880274.1">
    <property type="nucleotide sequence ID" value="XM_056024299.1"/>
</dbReference>
<proteinExistence type="predicted"/>
<dbReference type="AlphaFoldDB" id="A0A9W2ZZ94"/>
<feature type="region of interest" description="Disordered" evidence="4">
    <location>
        <begin position="166"/>
        <end position="232"/>
    </location>
</feature>
<feature type="domain" description="Galectin" evidence="5">
    <location>
        <begin position="20"/>
        <end position="150"/>
    </location>
</feature>
<evidence type="ECO:0000259" key="5">
    <source>
        <dbReference type="PROSITE" id="PS51304"/>
    </source>
</evidence>
<name>A0A9W2ZZ94_BIOGL</name>
<dbReference type="OrthoDB" id="6147920at2759"/>
<dbReference type="InterPro" id="IPR044156">
    <property type="entry name" value="Galectin-like"/>
</dbReference>
<dbReference type="CDD" id="cd00070">
    <property type="entry name" value="GLECT"/>
    <property type="match status" value="2"/>
</dbReference>
<feature type="compositionally biased region" description="Low complexity" evidence="4">
    <location>
        <begin position="213"/>
        <end position="222"/>
    </location>
</feature>
<dbReference type="PANTHER" id="PTHR11346">
    <property type="entry name" value="GALECTIN"/>
    <property type="match status" value="1"/>
</dbReference>
<dbReference type="PROSITE" id="PS51304">
    <property type="entry name" value="GALECTIN"/>
    <property type="match status" value="2"/>
</dbReference>
<organism evidence="6 7">
    <name type="scientific">Biomphalaria glabrata</name>
    <name type="common">Bloodfluke planorb</name>
    <name type="synonym">Freshwater snail</name>
    <dbReference type="NCBI Taxonomy" id="6526"/>
    <lineage>
        <taxon>Eukaryota</taxon>
        <taxon>Metazoa</taxon>
        <taxon>Spiralia</taxon>
        <taxon>Lophotrochozoa</taxon>
        <taxon>Mollusca</taxon>
        <taxon>Gastropoda</taxon>
        <taxon>Heterobranchia</taxon>
        <taxon>Euthyneura</taxon>
        <taxon>Panpulmonata</taxon>
        <taxon>Hygrophila</taxon>
        <taxon>Lymnaeoidea</taxon>
        <taxon>Planorbidae</taxon>
        <taxon>Biomphalaria</taxon>
    </lineage>
</organism>
<accession>A0A9W2ZZ94</accession>
<dbReference type="Gene3D" id="2.60.120.200">
    <property type="match status" value="2"/>
</dbReference>
<protein>
    <recommendedName>
        <fullName evidence="3">Galectin</fullName>
    </recommendedName>
</protein>
<dbReference type="SMART" id="SM00908">
    <property type="entry name" value="Gal-bind_lectin"/>
    <property type="match status" value="2"/>
</dbReference>
<dbReference type="GeneID" id="106060089"/>
<feature type="compositionally biased region" description="Low complexity" evidence="4">
    <location>
        <begin position="175"/>
        <end position="202"/>
    </location>
</feature>
<evidence type="ECO:0000256" key="4">
    <source>
        <dbReference type="SAM" id="MobiDB-lite"/>
    </source>
</evidence>
<reference evidence="7" key="1">
    <citation type="submission" date="2025-08" db="UniProtKB">
        <authorList>
            <consortium name="RefSeq"/>
        </authorList>
    </citation>
    <scope>IDENTIFICATION</scope>
</reference>
<dbReference type="GO" id="GO:0030246">
    <property type="term" value="F:carbohydrate binding"/>
    <property type="evidence" value="ECO:0007669"/>
    <property type="project" value="UniProtKB-UniRule"/>
</dbReference>
<evidence type="ECO:0000256" key="3">
    <source>
        <dbReference type="RuleBase" id="RU102079"/>
    </source>
</evidence>
<gene>
    <name evidence="7" type="primary">LOC106060089</name>
</gene>
<feature type="domain" description="Galectin" evidence="5">
    <location>
        <begin position="244"/>
        <end position="379"/>
    </location>
</feature>
<evidence type="ECO:0000256" key="1">
    <source>
        <dbReference type="ARBA" id="ARBA00022734"/>
    </source>
</evidence>
<dbReference type="InterPro" id="IPR013320">
    <property type="entry name" value="ConA-like_dom_sf"/>
</dbReference>